<dbReference type="Gene3D" id="1.25.40.10">
    <property type="entry name" value="Tetratricopeptide repeat domain"/>
    <property type="match status" value="1"/>
</dbReference>
<keyword evidence="5 6" id="KW-0449">Lipoprotein</keyword>
<reference evidence="10" key="1">
    <citation type="journal article" date="2019" name="Int. J. Syst. Evol. Microbiol.">
        <title>The Global Catalogue of Microorganisms (GCM) 10K type strain sequencing project: providing services to taxonomists for standard genome sequencing and annotation.</title>
        <authorList>
            <consortium name="The Broad Institute Genomics Platform"/>
            <consortium name="The Broad Institute Genome Sequencing Center for Infectious Disease"/>
            <person name="Wu L."/>
            <person name="Ma J."/>
        </authorList>
    </citation>
    <scope>NUCLEOTIDE SEQUENCE [LARGE SCALE GENOMIC DNA]</scope>
    <source>
        <strain evidence="10">JCM 18715</strain>
    </source>
</reference>
<dbReference type="Pfam" id="PF13525">
    <property type="entry name" value="YfiO"/>
    <property type="match status" value="1"/>
</dbReference>
<evidence type="ECO:0000256" key="7">
    <source>
        <dbReference type="SAM" id="SignalP"/>
    </source>
</evidence>
<evidence type="ECO:0000313" key="10">
    <source>
        <dbReference type="Proteomes" id="UP001500547"/>
    </source>
</evidence>
<gene>
    <name evidence="6" type="primary">bamD</name>
    <name evidence="9" type="ORF">GCM10025770_30050</name>
</gene>
<dbReference type="RefSeq" id="WP_345533915.1">
    <property type="nucleotide sequence ID" value="NZ_BAABLD010000011.1"/>
</dbReference>
<keyword evidence="1 6" id="KW-0732">Signal</keyword>
<dbReference type="HAMAP" id="MF_00922">
    <property type="entry name" value="OM_assembly_BamD"/>
    <property type="match status" value="1"/>
</dbReference>
<evidence type="ECO:0000259" key="8">
    <source>
        <dbReference type="Pfam" id="PF13525"/>
    </source>
</evidence>
<dbReference type="InterPro" id="IPR039565">
    <property type="entry name" value="BamD-like"/>
</dbReference>
<keyword evidence="10" id="KW-1185">Reference proteome</keyword>
<dbReference type="Proteomes" id="UP001500547">
    <property type="component" value="Unassembled WGS sequence"/>
</dbReference>
<comment type="caution">
    <text evidence="9">The sequence shown here is derived from an EMBL/GenBank/DDBJ whole genome shotgun (WGS) entry which is preliminary data.</text>
</comment>
<comment type="subunit">
    <text evidence="6">Part of the Bam complex.</text>
</comment>
<accession>A0ABP9QXQ1</accession>
<evidence type="ECO:0000256" key="3">
    <source>
        <dbReference type="ARBA" id="ARBA00023139"/>
    </source>
</evidence>
<comment type="subcellular location">
    <subcellularLocation>
        <location evidence="6">Cell outer membrane</location>
        <topology evidence="6">Lipid-anchor</topology>
    </subcellularLocation>
</comment>
<dbReference type="PANTHER" id="PTHR37423:SF1">
    <property type="entry name" value="OUTER MEMBRANE PROTEIN ASSEMBLY FACTOR BAMD"/>
    <property type="match status" value="1"/>
</dbReference>
<dbReference type="EMBL" id="BAABLD010000011">
    <property type="protein sequence ID" value="GAA5169037.1"/>
    <property type="molecule type" value="Genomic_DNA"/>
</dbReference>
<comment type="function">
    <text evidence="6">Part of the outer membrane protein assembly complex, which is involved in assembly and insertion of beta-barrel proteins into the outer membrane.</text>
</comment>
<keyword evidence="3 6" id="KW-0564">Palmitate</keyword>
<dbReference type="PROSITE" id="PS51257">
    <property type="entry name" value="PROKAR_LIPOPROTEIN"/>
    <property type="match status" value="1"/>
</dbReference>
<dbReference type="SUPFAM" id="SSF48452">
    <property type="entry name" value="TPR-like"/>
    <property type="match status" value="1"/>
</dbReference>
<evidence type="ECO:0000256" key="1">
    <source>
        <dbReference type="ARBA" id="ARBA00022729"/>
    </source>
</evidence>
<dbReference type="CDD" id="cd15830">
    <property type="entry name" value="BamD"/>
    <property type="match status" value="1"/>
</dbReference>
<feature type="signal peptide" evidence="7">
    <location>
        <begin position="1"/>
        <end position="25"/>
    </location>
</feature>
<dbReference type="InterPro" id="IPR017689">
    <property type="entry name" value="BamD"/>
</dbReference>
<proteinExistence type="inferred from homology"/>
<dbReference type="NCBIfam" id="TIGR03302">
    <property type="entry name" value="OM_YfiO"/>
    <property type="match status" value="1"/>
</dbReference>
<protein>
    <recommendedName>
        <fullName evidence="6">Outer membrane protein assembly factor BamD</fullName>
    </recommendedName>
</protein>
<evidence type="ECO:0000313" key="9">
    <source>
        <dbReference type="EMBL" id="GAA5169037.1"/>
    </source>
</evidence>
<keyword evidence="2 6" id="KW-0472">Membrane</keyword>
<comment type="similarity">
    <text evidence="6">Belongs to the BamD family.</text>
</comment>
<dbReference type="InterPro" id="IPR011990">
    <property type="entry name" value="TPR-like_helical_dom_sf"/>
</dbReference>
<feature type="chain" id="PRO_5047164018" description="Outer membrane protein assembly factor BamD" evidence="7">
    <location>
        <begin position="26"/>
        <end position="259"/>
    </location>
</feature>
<evidence type="ECO:0000256" key="4">
    <source>
        <dbReference type="ARBA" id="ARBA00023237"/>
    </source>
</evidence>
<evidence type="ECO:0000256" key="5">
    <source>
        <dbReference type="ARBA" id="ARBA00023288"/>
    </source>
</evidence>
<evidence type="ECO:0000256" key="2">
    <source>
        <dbReference type="ARBA" id="ARBA00023136"/>
    </source>
</evidence>
<name>A0ABP9QXQ1_9RHOO</name>
<dbReference type="PANTHER" id="PTHR37423">
    <property type="entry name" value="SOLUBLE LYTIC MUREIN TRANSGLYCOSYLASE-RELATED"/>
    <property type="match status" value="1"/>
</dbReference>
<feature type="domain" description="Outer membrane lipoprotein BamD-like" evidence="8">
    <location>
        <begin position="34"/>
        <end position="238"/>
    </location>
</feature>
<organism evidence="9 10">
    <name type="scientific">Viridibacterium curvum</name>
    <dbReference type="NCBI Taxonomy" id="1101404"/>
    <lineage>
        <taxon>Bacteria</taxon>
        <taxon>Pseudomonadati</taxon>
        <taxon>Pseudomonadota</taxon>
        <taxon>Betaproteobacteria</taxon>
        <taxon>Rhodocyclales</taxon>
        <taxon>Rhodocyclaceae</taxon>
        <taxon>Viridibacterium</taxon>
    </lineage>
</organism>
<sequence length="259" mass="29405">MFNFTLRSVPVVLALCLTLGLTACATNERLKGDTPQKLFDEAKELQTAGSWEQAIKGFEQLESTFPFGRHAQQAQLEIAYTYYRMQEYASTVAACDRFLKQYPNHAAADYALYLKGVATQIEEDRFFALFFERDLAGLDQAATREAFEVFKTLVTRFPDSIYAPESRERMEKISNALARGDLSVARYYYRRGAVLAAANRAKSVMTTHPDSPVVEEALAILMASYKQMGLDDLRRDAERVLRLNYPQSAWLSREYKAPS</sequence>
<evidence type="ECO:0000256" key="6">
    <source>
        <dbReference type="HAMAP-Rule" id="MF_00922"/>
    </source>
</evidence>
<keyword evidence="4 6" id="KW-0998">Cell outer membrane</keyword>